<reference evidence="5" key="1">
    <citation type="submission" date="2022-11" db="UniProtKB">
        <authorList>
            <consortium name="EnsemblMetazoa"/>
        </authorList>
    </citation>
    <scope>IDENTIFICATION</scope>
</reference>
<dbReference type="Pfam" id="PF07707">
    <property type="entry name" value="BACK"/>
    <property type="match status" value="1"/>
</dbReference>
<feature type="compositionally biased region" description="Polar residues" evidence="3">
    <location>
        <begin position="449"/>
        <end position="490"/>
    </location>
</feature>
<evidence type="ECO:0000256" key="1">
    <source>
        <dbReference type="ARBA" id="ARBA00022441"/>
    </source>
</evidence>
<dbReference type="PROSITE" id="PS50097">
    <property type="entry name" value="BTB"/>
    <property type="match status" value="1"/>
</dbReference>
<dbReference type="OMA" id="RCAHSEY"/>
<evidence type="ECO:0000256" key="3">
    <source>
        <dbReference type="SAM" id="MobiDB-lite"/>
    </source>
</evidence>
<dbReference type="SMART" id="SM00612">
    <property type="entry name" value="Kelch"/>
    <property type="match status" value="3"/>
</dbReference>
<evidence type="ECO:0000256" key="2">
    <source>
        <dbReference type="ARBA" id="ARBA00022737"/>
    </source>
</evidence>
<dbReference type="SMART" id="SM00225">
    <property type="entry name" value="BTB"/>
    <property type="match status" value="1"/>
</dbReference>
<keyword evidence="1" id="KW-0880">Kelch repeat</keyword>
<dbReference type="SUPFAM" id="SSF117281">
    <property type="entry name" value="Kelch motif"/>
    <property type="match status" value="1"/>
</dbReference>
<dbReference type="Gene3D" id="2.120.10.80">
    <property type="entry name" value="Kelch-type beta propeller"/>
    <property type="match status" value="1"/>
</dbReference>
<keyword evidence="2" id="KW-0677">Repeat</keyword>
<evidence type="ECO:0000313" key="6">
    <source>
        <dbReference type="Proteomes" id="UP000887568"/>
    </source>
</evidence>
<feature type="region of interest" description="Disordered" evidence="3">
    <location>
        <begin position="449"/>
        <end position="491"/>
    </location>
</feature>
<feature type="domain" description="BTB" evidence="4">
    <location>
        <begin position="105"/>
        <end position="176"/>
    </location>
</feature>
<accession>A0A914ARL5</accession>
<organism evidence="5 6">
    <name type="scientific">Patiria miniata</name>
    <name type="common">Bat star</name>
    <name type="synonym">Asterina miniata</name>
    <dbReference type="NCBI Taxonomy" id="46514"/>
    <lineage>
        <taxon>Eukaryota</taxon>
        <taxon>Metazoa</taxon>
        <taxon>Echinodermata</taxon>
        <taxon>Eleutherozoa</taxon>
        <taxon>Asterozoa</taxon>
        <taxon>Asteroidea</taxon>
        <taxon>Valvatacea</taxon>
        <taxon>Valvatida</taxon>
        <taxon>Asterinidae</taxon>
        <taxon>Patiria</taxon>
    </lineage>
</organism>
<dbReference type="RefSeq" id="XP_038066412.1">
    <property type="nucleotide sequence ID" value="XM_038210484.1"/>
</dbReference>
<dbReference type="Proteomes" id="UP000887568">
    <property type="component" value="Unplaced"/>
</dbReference>
<dbReference type="PANTHER" id="PTHR45632">
    <property type="entry name" value="LD33804P"/>
    <property type="match status" value="1"/>
</dbReference>
<dbReference type="CDD" id="cd18186">
    <property type="entry name" value="BTB_POZ_ZBTB_KLHL-like"/>
    <property type="match status" value="1"/>
</dbReference>
<feature type="compositionally biased region" description="Basic and acidic residues" evidence="3">
    <location>
        <begin position="26"/>
        <end position="44"/>
    </location>
</feature>
<keyword evidence="6" id="KW-1185">Reference proteome</keyword>
<dbReference type="InterPro" id="IPR011705">
    <property type="entry name" value="BACK"/>
</dbReference>
<feature type="compositionally biased region" description="Basic and acidic residues" evidence="3">
    <location>
        <begin position="52"/>
        <end position="62"/>
    </location>
</feature>
<dbReference type="GeneID" id="119736467"/>
<dbReference type="Pfam" id="PF00651">
    <property type="entry name" value="BTB"/>
    <property type="match status" value="1"/>
</dbReference>
<name>A0A914ARL5_PATMI</name>
<dbReference type="InterPro" id="IPR011333">
    <property type="entry name" value="SKP1/BTB/POZ_sf"/>
</dbReference>
<proteinExistence type="predicted"/>
<dbReference type="Pfam" id="PF24681">
    <property type="entry name" value="Kelch_KLHDC2_KLHL20_DRC7"/>
    <property type="match status" value="1"/>
</dbReference>
<feature type="compositionally biased region" description="Polar residues" evidence="3">
    <location>
        <begin position="530"/>
        <end position="542"/>
    </location>
</feature>
<protein>
    <recommendedName>
        <fullName evidence="4">BTB domain-containing protein</fullName>
    </recommendedName>
</protein>
<dbReference type="Gene3D" id="1.25.40.420">
    <property type="match status" value="1"/>
</dbReference>
<feature type="compositionally biased region" description="Basic residues" evidence="3">
    <location>
        <begin position="63"/>
        <end position="73"/>
    </location>
</feature>
<dbReference type="InterPro" id="IPR006652">
    <property type="entry name" value="Kelch_1"/>
</dbReference>
<evidence type="ECO:0000313" key="5">
    <source>
        <dbReference type="EnsemblMetazoa" id="XP_038066412.1"/>
    </source>
</evidence>
<dbReference type="InterPro" id="IPR015915">
    <property type="entry name" value="Kelch-typ_b-propeller"/>
</dbReference>
<sequence length="780" mass="85863">MDGAESDGSENYYSATEQTQPTVTADHAEKLPARRRGIAKETRGSKSPSIGEDLRGSEDRKNKTAQKKRHRERRNSETTTDSPLINHALNGMNTLYVLWANKKLCDVIVVVGGDEFPAHGVVLATHSDYFLRLLLRKQSGAAVITPNRIVLGSLVSASGFRRILRYMYTAELELTWVTVCEILQVASALKVTRIVELGQEFLQNYTIENCLGAMLVASRANLTSLATRIRRFVLGNFLAVSRTKEYLQCPVEVIADLLADDNVSVSSELEVLGAAKTWIHANGEAGLRGAPLVMRQVRFQQVSLDELAKHIETDEALMQIPEVRSRVIAVHIQRSSIASTGTNASLTGSMLGKTPTKKDQVSSESAHLSCERLQMPLQNMTVEDLKEAKIIDQSTTSSLPSSSNVSRLRINDRHVTESNRYLHITSSETPVWPLTSDIEQRIKDARIIDQSTPLSNQPTLTPLDSSQPISERNTIQSSPQQPKASKTSSAWAKPLYSEADKSKEATIIQSSSTTSQQVTPRQSLRPISGYNVNGESSVAPSTVKTLTSPGNFSARFHAPRLASDYRITASNPKALTGGPIAWPVTTLLARRQKSDVIVTVGGVAKDGESETAGRMVQAFLLDKNEWRELERMPSARNHHVVHCLNGFLYVVGGSDPHTEGEDFLKPVSSVLKYDVRAGKWSEAHPMNAARIFHEVTALFGQLYVVGGQDQEGRTLATVECYSPNADRWHYVAPLPSARYGVAVTVYRGRLWVAGGYPEEQMAETSTVPADVICYNPFRNE</sequence>
<feature type="region of interest" description="Disordered" evidence="3">
    <location>
        <begin position="1"/>
        <end position="83"/>
    </location>
</feature>
<feature type="compositionally biased region" description="Polar residues" evidence="3">
    <location>
        <begin position="9"/>
        <end position="23"/>
    </location>
</feature>
<dbReference type="EnsemblMetazoa" id="XM_038210484.1">
    <property type="protein sequence ID" value="XP_038066412.1"/>
    <property type="gene ID" value="LOC119736467"/>
</dbReference>
<dbReference type="OrthoDB" id="45365at2759"/>
<dbReference type="Gene3D" id="3.30.710.10">
    <property type="entry name" value="Potassium Channel Kv1.1, Chain A"/>
    <property type="match status" value="1"/>
</dbReference>
<dbReference type="InterPro" id="IPR000210">
    <property type="entry name" value="BTB/POZ_dom"/>
</dbReference>
<dbReference type="AlphaFoldDB" id="A0A914ARL5"/>
<dbReference type="PANTHER" id="PTHR45632:SF3">
    <property type="entry name" value="KELCH-LIKE PROTEIN 32"/>
    <property type="match status" value="1"/>
</dbReference>
<dbReference type="SUPFAM" id="SSF54695">
    <property type="entry name" value="POZ domain"/>
    <property type="match status" value="1"/>
</dbReference>
<evidence type="ECO:0000259" key="4">
    <source>
        <dbReference type="PROSITE" id="PS50097"/>
    </source>
</evidence>
<dbReference type="SMART" id="SM00875">
    <property type="entry name" value="BACK"/>
    <property type="match status" value="1"/>
</dbReference>
<feature type="compositionally biased region" description="Low complexity" evidence="3">
    <location>
        <begin position="507"/>
        <end position="517"/>
    </location>
</feature>
<feature type="region of interest" description="Disordered" evidence="3">
    <location>
        <begin position="507"/>
        <end position="542"/>
    </location>
</feature>